<dbReference type="AlphaFoldDB" id="A0A4Z2GS97"/>
<protein>
    <submittedName>
        <fullName evidence="1">Uncharacterized protein</fullName>
    </submittedName>
</protein>
<organism evidence="1 2">
    <name type="scientific">Liparis tanakae</name>
    <name type="common">Tanaka's snailfish</name>
    <dbReference type="NCBI Taxonomy" id="230148"/>
    <lineage>
        <taxon>Eukaryota</taxon>
        <taxon>Metazoa</taxon>
        <taxon>Chordata</taxon>
        <taxon>Craniata</taxon>
        <taxon>Vertebrata</taxon>
        <taxon>Euteleostomi</taxon>
        <taxon>Actinopterygii</taxon>
        <taxon>Neopterygii</taxon>
        <taxon>Teleostei</taxon>
        <taxon>Neoteleostei</taxon>
        <taxon>Acanthomorphata</taxon>
        <taxon>Eupercaria</taxon>
        <taxon>Perciformes</taxon>
        <taxon>Cottioidei</taxon>
        <taxon>Cottales</taxon>
        <taxon>Liparidae</taxon>
        <taxon>Liparis</taxon>
    </lineage>
</organism>
<evidence type="ECO:0000313" key="1">
    <source>
        <dbReference type="EMBL" id="TNN56259.1"/>
    </source>
</evidence>
<gene>
    <name evidence="1" type="ORF">EYF80_033552</name>
</gene>
<dbReference type="Proteomes" id="UP000314294">
    <property type="component" value="Unassembled WGS sequence"/>
</dbReference>
<keyword evidence="2" id="KW-1185">Reference proteome</keyword>
<evidence type="ECO:0000313" key="2">
    <source>
        <dbReference type="Proteomes" id="UP000314294"/>
    </source>
</evidence>
<name>A0A4Z2GS97_9TELE</name>
<reference evidence="1 2" key="1">
    <citation type="submission" date="2019-03" db="EMBL/GenBank/DDBJ databases">
        <title>First draft genome of Liparis tanakae, snailfish: a comprehensive survey of snailfish specific genes.</title>
        <authorList>
            <person name="Kim W."/>
            <person name="Song I."/>
            <person name="Jeong J.-H."/>
            <person name="Kim D."/>
            <person name="Kim S."/>
            <person name="Ryu S."/>
            <person name="Song J.Y."/>
            <person name="Lee S.K."/>
        </authorList>
    </citation>
    <scope>NUCLEOTIDE SEQUENCE [LARGE SCALE GENOMIC DNA]</scope>
    <source>
        <tissue evidence="1">Muscle</tissue>
    </source>
</reference>
<sequence length="153" mass="16305">MNRKLIDANLQPTVKLVLRQPCARGRDDEHLFTGGGGVVTWLVGLVGGDTALLLGAGVVLLLTDAEGLLLSGGIRKEEQQKKEIGFGLVPASVSDSESSSSSSSLEQLDSSFLPSSPSSTFSGSKFFQVSKNIFVCYIESCLALRERNKTKVI</sequence>
<comment type="caution">
    <text evidence="1">The sequence shown here is derived from an EMBL/GenBank/DDBJ whole genome shotgun (WGS) entry which is preliminary data.</text>
</comment>
<accession>A0A4Z2GS97</accession>
<dbReference type="EMBL" id="SRLO01000433">
    <property type="protein sequence ID" value="TNN56259.1"/>
    <property type="molecule type" value="Genomic_DNA"/>
</dbReference>
<proteinExistence type="predicted"/>